<sequence length="298" mass="34994">MIPIQNTDLDVMAAIHYNSILDHLKNTRLKYSYGKIDNWFKSNGSHKGFQDVILADFDELTKIKESYKFSAFPDEIKYISNTLYTNYFADSKRGLGQKNYSAASLVELLDVKVCPYCNRNYINNINYSRKGVKRTCQIDHFYCKEKYPFLAISFYNLIPSCSTCNHIKSNLDISYSPYNNKVSSNDLGNFNFNIKSIEFLYDSKYLDITFDCSSLLQKNKELFHIESQYAIHKDVVQEIFRKKIIYSDSKVKELYNDFQDLFQNKEEVRHLIYGDTLDQEDFLKKPLSKLVQNIYSLI</sequence>
<dbReference type="EMBL" id="BNDS01000015">
    <property type="protein sequence ID" value="GHH99743.1"/>
    <property type="molecule type" value="Genomic_DNA"/>
</dbReference>
<evidence type="ECO:0008006" key="3">
    <source>
        <dbReference type="Google" id="ProtNLM"/>
    </source>
</evidence>
<dbReference type="Proteomes" id="UP000637074">
    <property type="component" value="Unassembled WGS sequence"/>
</dbReference>
<dbReference type="RefSeq" id="WP_191274644.1">
    <property type="nucleotide sequence ID" value="NZ_BNDS01000015.1"/>
</dbReference>
<accession>A0ABQ3N481</accession>
<protein>
    <recommendedName>
        <fullName evidence="3">HNH domain-containing protein</fullName>
    </recommendedName>
</protein>
<proteinExistence type="predicted"/>
<evidence type="ECO:0000313" key="1">
    <source>
        <dbReference type="EMBL" id="GHH99743.1"/>
    </source>
</evidence>
<evidence type="ECO:0000313" key="2">
    <source>
        <dbReference type="Proteomes" id="UP000637074"/>
    </source>
</evidence>
<dbReference type="Gene3D" id="1.10.30.50">
    <property type="match status" value="1"/>
</dbReference>
<gene>
    <name evidence="1" type="ORF">AM1BK_32860</name>
</gene>
<name>A0ABQ3N481_9BACI</name>
<comment type="caution">
    <text evidence="1">The sequence shown here is derived from an EMBL/GenBank/DDBJ whole genome shotgun (WGS) entry which is preliminary data.</text>
</comment>
<keyword evidence="2" id="KW-1185">Reference proteome</keyword>
<organism evidence="1 2">
    <name type="scientific">Neobacillus kokaensis</name>
    <dbReference type="NCBI Taxonomy" id="2759023"/>
    <lineage>
        <taxon>Bacteria</taxon>
        <taxon>Bacillati</taxon>
        <taxon>Bacillota</taxon>
        <taxon>Bacilli</taxon>
        <taxon>Bacillales</taxon>
        <taxon>Bacillaceae</taxon>
        <taxon>Neobacillus</taxon>
    </lineage>
</organism>
<reference evidence="1 2" key="1">
    <citation type="journal article" date="2022" name="Int. J. Syst. Evol. Microbiol.">
        <title>Neobacillus kokaensis sp. nov., isolated from soil.</title>
        <authorList>
            <person name="Yuki K."/>
            <person name="Matsubara H."/>
            <person name="Yamaguchi S."/>
        </authorList>
    </citation>
    <scope>NUCLEOTIDE SEQUENCE [LARGE SCALE GENOMIC DNA]</scope>
    <source>
        <strain evidence="1 2">LOB 377</strain>
    </source>
</reference>